<comment type="caution">
    <text evidence="3">The sequence shown here is derived from an EMBL/GenBank/DDBJ whole genome shotgun (WGS) entry which is preliminary data.</text>
</comment>
<feature type="domain" description="HTH Mu-type" evidence="2">
    <location>
        <begin position="7"/>
        <end position="73"/>
    </location>
</feature>
<dbReference type="InterPro" id="IPR009061">
    <property type="entry name" value="DNA-bd_dom_put_sf"/>
</dbReference>
<dbReference type="SUPFAM" id="SSF46955">
    <property type="entry name" value="Putative DNA-binding domain"/>
    <property type="match status" value="1"/>
</dbReference>
<evidence type="ECO:0000313" key="4">
    <source>
        <dbReference type="Proteomes" id="UP000092607"/>
    </source>
</evidence>
<gene>
    <name evidence="3" type="ORF">A9309_01120</name>
</gene>
<evidence type="ECO:0000313" key="3">
    <source>
        <dbReference type="EMBL" id="OBX67239.1"/>
    </source>
</evidence>
<dbReference type="InterPro" id="IPR009004">
    <property type="entry name" value="Transposase_Mu_C"/>
</dbReference>
<dbReference type="InterPro" id="IPR036388">
    <property type="entry name" value="WH-like_DNA-bd_sf"/>
</dbReference>
<dbReference type="PROSITE" id="PS51702">
    <property type="entry name" value="HTH_MU"/>
    <property type="match status" value="1"/>
</dbReference>
<dbReference type="GO" id="GO:0003677">
    <property type="term" value="F:DNA binding"/>
    <property type="evidence" value="ECO:0007669"/>
    <property type="project" value="InterPro"/>
</dbReference>
<dbReference type="AlphaFoldDB" id="A0A1B8Q809"/>
<name>A0A1B8Q809_MORLA</name>
<evidence type="ECO:0000259" key="2">
    <source>
        <dbReference type="PROSITE" id="PS51702"/>
    </source>
</evidence>
<dbReference type="Pfam" id="PF00665">
    <property type="entry name" value="rve"/>
    <property type="match status" value="1"/>
</dbReference>
<accession>A0A1B8Q809</accession>
<evidence type="ECO:0008006" key="5">
    <source>
        <dbReference type="Google" id="ProtNLM"/>
    </source>
</evidence>
<dbReference type="SUPFAM" id="SSF50610">
    <property type="entry name" value="mu transposase, C-terminal domain"/>
    <property type="match status" value="1"/>
</dbReference>
<reference evidence="3 4" key="1">
    <citation type="submission" date="2016-06" db="EMBL/GenBank/DDBJ databases">
        <title>Draft genome of Moraxella lacunata CCUG 57757A.</title>
        <authorList>
            <person name="Salva-Serra F."/>
            <person name="Engstrom-Jakobsson H."/>
            <person name="Thorell K."/>
            <person name="Gonzales-Siles L."/>
            <person name="Karlsson R."/>
            <person name="Boulund F."/>
            <person name="Engstrand L."/>
            <person name="Kristiansson E."/>
            <person name="Moore E."/>
        </authorList>
    </citation>
    <scope>NUCLEOTIDE SEQUENCE [LARGE SCALE GENOMIC DNA]</scope>
    <source>
        <strain evidence="3 4">CCUG 57757A</strain>
    </source>
</reference>
<dbReference type="EMBL" id="LZMS01000002">
    <property type="protein sequence ID" value="OBX67239.1"/>
    <property type="molecule type" value="Genomic_DNA"/>
</dbReference>
<dbReference type="Proteomes" id="UP000092607">
    <property type="component" value="Unassembled WGS sequence"/>
</dbReference>
<dbReference type="Pfam" id="PF02316">
    <property type="entry name" value="HTH_Tnp_Mu_1"/>
    <property type="match status" value="1"/>
</dbReference>
<proteinExistence type="predicted"/>
<dbReference type="InterPro" id="IPR012337">
    <property type="entry name" value="RNaseH-like_sf"/>
</dbReference>
<evidence type="ECO:0000259" key="1">
    <source>
        <dbReference type="PROSITE" id="PS50994"/>
    </source>
</evidence>
<dbReference type="InterPro" id="IPR001584">
    <property type="entry name" value="Integrase_cat-core"/>
</dbReference>
<organism evidence="3 4">
    <name type="scientific">Moraxella lacunata</name>
    <dbReference type="NCBI Taxonomy" id="477"/>
    <lineage>
        <taxon>Bacteria</taxon>
        <taxon>Pseudomonadati</taxon>
        <taxon>Pseudomonadota</taxon>
        <taxon>Gammaproteobacteria</taxon>
        <taxon>Moraxellales</taxon>
        <taxon>Moraxellaceae</taxon>
        <taxon>Moraxella</taxon>
    </lineage>
</organism>
<feature type="domain" description="Integrase catalytic" evidence="1">
    <location>
        <begin position="270"/>
        <end position="499"/>
    </location>
</feature>
<dbReference type="PROSITE" id="PS50994">
    <property type="entry name" value="INTEGRASE"/>
    <property type="match status" value="1"/>
</dbReference>
<dbReference type="Gene3D" id="3.30.420.10">
    <property type="entry name" value="Ribonuclease H-like superfamily/Ribonuclease H"/>
    <property type="match status" value="1"/>
</dbReference>
<sequence length="666" mass="75701">MDKIMKTYYNALELANMNLATLPNSKKGVISRAKKENWLSRPRTGKGGGLEYAFDGLPKKVQAEIKARQTAELMKASKSTAVAVVKREREFGELDDKDRERVDNRLLMCLLVEQYIEELGTQDKALDWVSKMSKHNALPTQNGLDYNEVCQNAKASRVGGVGVGKRQLHGWLLEHKKASTPTQRLHHLAPAKQGRPVMSVLSIGWILDFLAVYRNPNGLSVSVAYRIFAVQYAQKVGHENVPSLTQVRHALAKVPLAERERGRLTGSEYKKILPYVKRDWNADWFMNNDVWVGDGHSLKLKVKHPDGKTVITPELTVIMDAPSRFIVGWSLSFSESGFAVLDALRMGWQEYGFNKIYFSDNGSGEFNEMLDNEVTGILPRMGVTHKTGIPGNPQGRGIIERFMKDVPKMIAQSFASYTGKSGDKSTQHLRQRAIMSHNRAVIRGKSNDEMTALQVQGGKLTPTWQELYDTVATAIIWYNNKHTHRSIGMTPAQKRAELSARHQNESVYPSDWELVEMFKVGEIRTVERCVIRYLNGEYFCRELGEYHKTQVQIYADQHDLSYLVVRDLGGRYLGTAKLEGHKVDAFPKDMVEHARQKSDKARIKNKQMQINQIKHEANKQNVIDAKEMLYELGERATHGEWAEVSDDDNGFEFYANLDWDKRQKAM</sequence>
<dbReference type="Pfam" id="PF09299">
    <property type="entry name" value="Mu-transpos_C"/>
    <property type="match status" value="1"/>
</dbReference>
<dbReference type="SUPFAM" id="SSF53098">
    <property type="entry name" value="Ribonuclease H-like"/>
    <property type="match status" value="1"/>
</dbReference>
<protein>
    <recommendedName>
        <fullName evidence="5">Transposase</fullName>
    </recommendedName>
</protein>
<dbReference type="Gene3D" id="1.10.10.10">
    <property type="entry name" value="Winged helix-like DNA-binding domain superfamily/Winged helix DNA-binding domain"/>
    <property type="match status" value="1"/>
</dbReference>
<dbReference type="InterPro" id="IPR015378">
    <property type="entry name" value="Transposase-like_Mu_C"/>
</dbReference>
<dbReference type="InterPro" id="IPR036397">
    <property type="entry name" value="RNaseH_sf"/>
</dbReference>
<dbReference type="GO" id="GO:0015074">
    <property type="term" value="P:DNA integration"/>
    <property type="evidence" value="ECO:0007669"/>
    <property type="project" value="InterPro"/>
</dbReference>
<dbReference type="InterPro" id="IPR003314">
    <property type="entry name" value="Mu-type_HTH"/>
</dbReference>